<accession>G0UW46</accession>
<dbReference type="AlphaFoldDB" id="G0UW46"/>
<evidence type="ECO:0000256" key="1">
    <source>
        <dbReference type="SAM" id="Phobius"/>
    </source>
</evidence>
<keyword evidence="1" id="KW-0472">Membrane</keyword>
<evidence type="ECO:0000313" key="2">
    <source>
        <dbReference type="EMBL" id="CCC93612.1"/>
    </source>
</evidence>
<proteinExistence type="predicted"/>
<sequence length="305" mass="34187">MCPQLLGCSAGSLTLFLDVITREKNKMTLDHRSGWQQLRFVFLVVAFASSSHASDTPTEMTSLVRKSQGNWSVFTFTNLRSQWTGFKAEVLSDTVVLRREPPPGAFVDWVGRLADSFSALLFGKPPAPSSCISDITLPDVVKIHVSEGGLRIQNCADYGGPIPLPHLHHVTGFYDVLKEPQPLYLTAGENCTRMPLGLHGYWLERLQNDSFLIGFFLVNRSSKCSAMFRLKKEVEDITESRWTQIVMLLLVAFGKFGLSSFLGGRNYPRRAAVRSVGNALTDERRQELLSKRDAIFRKMKKDGLL</sequence>
<reference evidence="2" key="1">
    <citation type="journal article" date="2012" name="Proc. Natl. Acad. Sci. U.S.A.">
        <title>Antigenic diversity is generated by distinct evolutionary mechanisms in African trypanosome species.</title>
        <authorList>
            <person name="Jackson A.P."/>
            <person name="Berry A."/>
            <person name="Aslett M."/>
            <person name="Allison H.C."/>
            <person name="Burton P."/>
            <person name="Vavrova-Anderson J."/>
            <person name="Brown R."/>
            <person name="Browne H."/>
            <person name="Corton N."/>
            <person name="Hauser H."/>
            <person name="Gamble J."/>
            <person name="Gilderthorp R."/>
            <person name="Marcello L."/>
            <person name="McQuillan J."/>
            <person name="Otto T.D."/>
            <person name="Quail M.A."/>
            <person name="Sanders M.J."/>
            <person name="van Tonder A."/>
            <person name="Ginger M.L."/>
            <person name="Field M.C."/>
            <person name="Barry J.D."/>
            <person name="Hertz-Fowler C."/>
            <person name="Berriman M."/>
        </authorList>
    </citation>
    <scope>NUCLEOTIDE SEQUENCE</scope>
    <source>
        <strain evidence="2">IL3000</strain>
    </source>
</reference>
<keyword evidence="1" id="KW-1133">Transmembrane helix</keyword>
<dbReference type="EMBL" id="HE575323">
    <property type="protein sequence ID" value="CCC93612.1"/>
    <property type="molecule type" value="Genomic_DNA"/>
</dbReference>
<keyword evidence="1" id="KW-0812">Transmembrane</keyword>
<gene>
    <name evidence="2" type="ORF">TCIL3000_10_3730</name>
</gene>
<organism evidence="2">
    <name type="scientific">Trypanosoma congolense (strain IL3000)</name>
    <dbReference type="NCBI Taxonomy" id="1068625"/>
    <lineage>
        <taxon>Eukaryota</taxon>
        <taxon>Discoba</taxon>
        <taxon>Euglenozoa</taxon>
        <taxon>Kinetoplastea</taxon>
        <taxon>Metakinetoplastina</taxon>
        <taxon>Trypanosomatida</taxon>
        <taxon>Trypanosomatidae</taxon>
        <taxon>Trypanosoma</taxon>
        <taxon>Nannomonas</taxon>
    </lineage>
</organism>
<name>G0UW46_TRYCI</name>
<dbReference type="VEuPathDB" id="TriTrypDB:TcIL3000_10_3730"/>
<feature type="transmembrane region" description="Helical" evidence="1">
    <location>
        <begin position="242"/>
        <end position="264"/>
    </location>
</feature>
<protein>
    <submittedName>
        <fullName evidence="2">Uncharacterized protein</fullName>
    </submittedName>
</protein>